<dbReference type="EMBL" id="JAGGLJ010000002">
    <property type="protein sequence ID" value="MBP2024718.1"/>
    <property type="molecule type" value="Genomic_DNA"/>
</dbReference>
<protein>
    <submittedName>
        <fullName evidence="1">Molibdopterin-dependent oxidoreductase YjgC</fullName>
    </submittedName>
</protein>
<gene>
    <name evidence="1" type="ORF">J2Z71_000234</name>
</gene>
<accession>A0ABS4KAB4</accession>
<organism evidence="1 2">
    <name type="scientific">Peptoniphilus stercorisuis</name>
    <dbReference type="NCBI Taxonomy" id="1436965"/>
    <lineage>
        <taxon>Bacteria</taxon>
        <taxon>Bacillati</taxon>
        <taxon>Bacillota</taxon>
        <taxon>Tissierellia</taxon>
        <taxon>Tissierellales</taxon>
        <taxon>Peptoniphilaceae</taxon>
        <taxon>Peptoniphilus</taxon>
    </lineage>
</organism>
<dbReference type="Proteomes" id="UP001519306">
    <property type="component" value="Unassembled WGS sequence"/>
</dbReference>
<sequence length="56" mass="6418">MYDLGEKSRYITSINQITKRKNGEVVKKVKTEIVQKTKGSIMAISKKESAIIKFEK</sequence>
<evidence type="ECO:0000313" key="2">
    <source>
        <dbReference type="Proteomes" id="UP001519306"/>
    </source>
</evidence>
<keyword evidence="2" id="KW-1185">Reference proteome</keyword>
<dbReference type="RefSeq" id="WP_210060027.1">
    <property type="nucleotide sequence ID" value="NZ_JAGGLJ010000002.1"/>
</dbReference>
<name>A0ABS4KAB4_9FIRM</name>
<reference evidence="1 2" key="1">
    <citation type="submission" date="2021-03" db="EMBL/GenBank/DDBJ databases">
        <title>Genomic Encyclopedia of Type Strains, Phase IV (KMG-IV): sequencing the most valuable type-strain genomes for metagenomic binning, comparative biology and taxonomic classification.</title>
        <authorList>
            <person name="Goeker M."/>
        </authorList>
    </citation>
    <scope>NUCLEOTIDE SEQUENCE [LARGE SCALE GENOMIC DNA]</scope>
    <source>
        <strain evidence="1 2">DSM 27563</strain>
    </source>
</reference>
<comment type="caution">
    <text evidence="1">The sequence shown here is derived from an EMBL/GenBank/DDBJ whole genome shotgun (WGS) entry which is preliminary data.</text>
</comment>
<proteinExistence type="predicted"/>
<evidence type="ECO:0000313" key="1">
    <source>
        <dbReference type="EMBL" id="MBP2024718.1"/>
    </source>
</evidence>